<dbReference type="GO" id="GO:0032259">
    <property type="term" value="P:methylation"/>
    <property type="evidence" value="ECO:0007669"/>
    <property type="project" value="UniProtKB-KW"/>
</dbReference>
<protein>
    <submittedName>
        <fullName evidence="5">Methionine synthase</fullName>
    </submittedName>
</protein>
<evidence type="ECO:0000256" key="3">
    <source>
        <dbReference type="PROSITE-ProRule" id="PRU00346"/>
    </source>
</evidence>
<evidence type="ECO:0000313" key="5">
    <source>
        <dbReference type="EMBL" id="KAK0153319.1"/>
    </source>
</evidence>
<dbReference type="PANTHER" id="PTHR45833">
    <property type="entry name" value="METHIONINE SYNTHASE"/>
    <property type="match status" value="1"/>
</dbReference>
<gene>
    <name evidence="5" type="primary">MTR</name>
    <name evidence="5" type="ORF">N1851_005001</name>
</gene>
<dbReference type="InterPro" id="IPR050554">
    <property type="entry name" value="Met_Synthase/Corrinoid"/>
</dbReference>
<name>A0AA47N7M1_MERPO</name>
<dbReference type="GO" id="GO:0046872">
    <property type="term" value="F:metal ion binding"/>
    <property type="evidence" value="ECO:0007669"/>
    <property type="project" value="UniProtKB-KW"/>
</dbReference>
<keyword evidence="6" id="KW-1185">Reference proteome</keyword>
<sequence>MSFLRRVAGLSLGDRVRSSDIRRELGVELLLRRVERSQLRWFRHLIRMPPEHLPLEVFQAHPTVRPQFLGTRVFDSYNLRNLVDYIDWKPFFDVWQLRGKYPNRGYPKIFQDKAVGAEARRVFDEAQRLLNRLVDSRGLWGKGLVGFWPAHTVGDDIHVYSEEATPNCNTEPIAKFHGLRQQAEKDSASSEPYLCLSDFVAPRDSGLADYIGLFAVGVFGAEELSKQFVAQGDDYSSIMVKALADRLAEAFAEELHAHVRKDMWGYCTEEEDLLNTADLHRVRYQGIRPAAGYPSQPDHSEKKTMWTLANILEKTGIALTESLAMTPAASVSGLYFWNPQARYFAVGKVTKEQPDRNTHLRMSGRHQHFDNHHLKLNLDKTELLFVLGKDCPHMVLLATVEDIAVCPSATARNLGVVLDNQLCCTAAVTQPAYLLCTTSTGSGPSPRGKQHSSCMGSQVQAFVISHLDYCNSLLAGLPAPAINPLQRIQNAAARLVEHYARRKEMSVSEVERWLGPILGYETDQ</sequence>
<reference evidence="5" key="1">
    <citation type="journal article" date="2023" name="Front. Mar. Sci.">
        <title>A new Merluccius polli reference genome to investigate the effects of global change in West African waters.</title>
        <authorList>
            <person name="Mateo J.L."/>
            <person name="Blanco-Fernandez C."/>
            <person name="Garcia-Vazquez E."/>
            <person name="Machado-Schiaffino G."/>
        </authorList>
    </citation>
    <scope>NUCLEOTIDE SEQUENCE</scope>
    <source>
        <strain evidence="5">C29</strain>
        <tissue evidence="5">Fin</tissue>
    </source>
</reference>
<dbReference type="GO" id="GO:0050667">
    <property type="term" value="P:homocysteine metabolic process"/>
    <property type="evidence" value="ECO:0007669"/>
    <property type="project" value="TreeGrafter"/>
</dbReference>
<feature type="domain" description="AdoMet activation" evidence="4">
    <location>
        <begin position="496"/>
        <end position="523"/>
    </location>
</feature>
<organism evidence="5 6">
    <name type="scientific">Merluccius polli</name>
    <name type="common">Benguela hake</name>
    <name type="synonym">Merluccius cadenati</name>
    <dbReference type="NCBI Taxonomy" id="89951"/>
    <lineage>
        <taxon>Eukaryota</taxon>
        <taxon>Metazoa</taxon>
        <taxon>Chordata</taxon>
        <taxon>Craniata</taxon>
        <taxon>Vertebrata</taxon>
        <taxon>Euteleostomi</taxon>
        <taxon>Actinopterygii</taxon>
        <taxon>Neopterygii</taxon>
        <taxon>Teleostei</taxon>
        <taxon>Neoteleostei</taxon>
        <taxon>Acanthomorphata</taxon>
        <taxon>Zeiogadaria</taxon>
        <taxon>Gadariae</taxon>
        <taxon>Gadiformes</taxon>
        <taxon>Gadoidei</taxon>
        <taxon>Merlucciidae</taxon>
        <taxon>Merluccius</taxon>
    </lineage>
</organism>
<accession>A0AA47N7M1</accession>
<evidence type="ECO:0000256" key="1">
    <source>
        <dbReference type="ARBA" id="ARBA00022723"/>
    </source>
</evidence>
<dbReference type="GO" id="GO:0046653">
    <property type="term" value="P:tetrahydrofolate metabolic process"/>
    <property type="evidence" value="ECO:0007669"/>
    <property type="project" value="TreeGrafter"/>
</dbReference>
<keyword evidence="2" id="KW-0170">Cobalt</keyword>
<dbReference type="PROSITE" id="PS50974">
    <property type="entry name" value="ADOMET_ACTIVATION"/>
    <property type="match status" value="2"/>
</dbReference>
<dbReference type="Pfam" id="PF02965">
    <property type="entry name" value="Met_synt_B12"/>
    <property type="match status" value="1"/>
</dbReference>
<dbReference type="AlphaFoldDB" id="A0AA47N7M1"/>
<comment type="caution">
    <text evidence="5">The sequence shown here is derived from an EMBL/GenBank/DDBJ whole genome shotgun (WGS) entry which is preliminary data.</text>
</comment>
<evidence type="ECO:0000313" key="6">
    <source>
        <dbReference type="Proteomes" id="UP001174136"/>
    </source>
</evidence>
<keyword evidence="1" id="KW-0479">Metal-binding</keyword>
<dbReference type="EMBL" id="JAOPHQ010000854">
    <property type="protein sequence ID" value="KAK0153319.1"/>
    <property type="molecule type" value="Genomic_DNA"/>
</dbReference>
<dbReference type="Proteomes" id="UP001174136">
    <property type="component" value="Unassembled WGS sequence"/>
</dbReference>
<dbReference type="Gene3D" id="3.10.196.10">
    <property type="entry name" value="Vitamin B12-dependent methionine synthase, activation domain"/>
    <property type="match status" value="2"/>
</dbReference>
<feature type="domain" description="AdoMet activation" evidence="4">
    <location>
        <begin position="37"/>
        <end position="381"/>
    </location>
</feature>
<evidence type="ECO:0000259" key="4">
    <source>
        <dbReference type="PROSITE" id="PS50974"/>
    </source>
</evidence>
<dbReference type="InterPro" id="IPR037010">
    <property type="entry name" value="VitB12-dep_Met_synth_activ_sf"/>
</dbReference>
<dbReference type="SUPFAM" id="SSF56507">
    <property type="entry name" value="Methionine synthase activation domain-like"/>
    <property type="match status" value="1"/>
</dbReference>
<dbReference type="PANTHER" id="PTHR45833:SF1">
    <property type="entry name" value="METHIONINE SYNTHASE"/>
    <property type="match status" value="1"/>
</dbReference>
<keyword evidence="3" id="KW-0489">Methyltransferase</keyword>
<dbReference type="GO" id="GO:0008705">
    <property type="term" value="F:methionine synthase activity"/>
    <property type="evidence" value="ECO:0007669"/>
    <property type="project" value="InterPro"/>
</dbReference>
<dbReference type="GO" id="GO:0005829">
    <property type="term" value="C:cytosol"/>
    <property type="evidence" value="ECO:0007669"/>
    <property type="project" value="TreeGrafter"/>
</dbReference>
<proteinExistence type="predicted"/>
<evidence type="ECO:0000256" key="2">
    <source>
        <dbReference type="ARBA" id="ARBA00023285"/>
    </source>
</evidence>
<dbReference type="Gene3D" id="1.10.288.10">
    <property type="entry name" value="Cobalamin-dependent Methionine Synthase, domain 2"/>
    <property type="match status" value="1"/>
</dbReference>
<dbReference type="InterPro" id="IPR004223">
    <property type="entry name" value="VitB12-dep_Met_synth_activ_dom"/>
</dbReference>
<keyword evidence="3" id="KW-0808">Transferase</keyword>